<name>A0ABS4SX10_9PROT</name>
<dbReference type="InterPro" id="IPR052344">
    <property type="entry name" value="Transposase-related"/>
</dbReference>
<reference evidence="2 3" key="1">
    <citation type="submission" date="2021-03" db="EMBL/GenBank/DDBJ databases">
        <title>Genomic Encyclopedia of Type Strains, Phase III (KMG-III): the genomes of soil and plant-associated and newly described type strains.</title>
        <authorList>
            <person name="Whitman W."/>
        </authorList>
    </citation>
    <scope>NUCLEOTIDE SEQUENCE [LARGE SCALE GENOMIC DNA]</scope>
    <source>
        <strain evidence="2 3">IMMIB AFH-6</strain>
    </source>
</reference>
<dbReference type="PANTHER" id="PTHR33678:SF1">
    <property type="entry name" value="BLL1576 PROTEIN"/>
    <property type="match status" value="1"/>
</dbReference>
<sequence length="158" mass="18127">MDAPRRRRWSQTAKDLRDFHGVLQVDGYAGFERLAAGNRVVLATCWSHARRRFYDLAENGSPIAAEALRRIARLYVIEERIRGRTAEERRQVRQAEAAAQVADLKLWLERELPGLPGRSKLADPIRYALGRWKAKRCGWPAWTAKPCAMRWCATTPKA</sequence>
<dbReference type="InterPro" id="IPR004291">
    <property type="entry name" value="Transposase_IS66_central"/>
</dbReference>
<comment type="caution">
    <text evidence="2">The sequence shown here is derived from an EMBL/GenBank/DDBJ whole genome shotgun (WGS) entry which is preliminary data.</text>
</comment>
<keyword evidence="3" id="KW-1185">Reference proteome</keyword>
<evidence type="ECO:0000313" key="3">
    <source>
        <dbReference type="Proteomes" id="UP000781958"/>
    </source>
</evidence>
<dbReference type="EMBL" id="JAGINP010000040">
    <property type="protein sequence ID" value="MBP2297081.1"/>
    <property type="molecule type" value="Genomic_DNA"/>
</dbReference>
<organism evidence="2 3">
    <name type="scientific">Azospirillum rugosum</name>
    <dbReference type="NCBI Taxonomy" id="416170"/>
    <lineage>
        <taxon>Bacteria</taxon>
        <taxon>Pseudomonadati</taxon>
        <taxon>Pseudomonadota</taxon>
        <taxon>Alphaproteobacteria</taxon>
        <taxon>Rhodospirillales</taxon>
        <taxon>Azospirillaceae</taxon>
        <taxon>Azospirillum</taxon>
    </lineage>
</organism>
<evidence type="ECO:0000259" key="1">
    <source>
        <dbReference type="Pfam" id="PF03050"/>
    </source>
</evidence>
<evidence type="ECO:0000313" key="2">
    <source>
        <dbReference type="EMBL" id="MBP2297081.1"/>
    </source>
</evidence>
<feature type="domain" description="Transposase IS66 central" evidence="1">
    <location>
        <begin position="6"/>
        <end position="134"/>
    </location>
</feature>
<dbReference type="Pfam" id="PF03050">
    <property type="entry name" value="DDE_Tnp_IS66"/>
    <property type="match status" value="1"/>
</dbReference>
<protein>
    <recommendedName>
        <fullName evidence="1">Transposase IS66 central domain-containing protein</fullName>
    </recommendedName>
</protein>
<accession>A0ABS4SX10</accession>
<proteinExistence type="predicted"/>
<gene>
    <name evidence="2" type="ORF">J2851_006900</name>
</gene>
<dbReference type="PANTHER" id="PTHR33678">
    <property type="entry name" value="BLL1576 PROTEIN"/>
    <property type="match status" value="1"/>
</dbReference>
<dbReference type="Proteomes" id="UP000781958">
    <property type="component" value="Unassembled WGS sequence"/>
</dbReference>